<gene>
    <name evidence="3" type="ORF">SAMN05660845_1506</name>
</gene>
<dbReference type="AlphaFoldDB" id="A0A1I0XUA8"/>
<dbReference type="Gene3D" id="3.90.1150.10">
    <property type="entry name" value="Aspartate Aminotransferase, domain 1"/>
    <property type="match status" value="1"/>
</dbReference>
<dbReference type="STRING" id="498292.SAMN05660845_1506"/>
<evidence type="ECO:0000256" key="1">
    <source>
        <dbReference type="ARBA" id="ARBA00022898"/>
    </source>
</evidence>
<dbReference type="EMBL" id="FOJT01000003">
    <property type="protein sequence ID" value="SFB04581.1"/>
    <property type="molecule type" value="Genomic_DNA"/>
</dbReference>
<dbReference type="PANTHER" id="PTHR43092:SF2">
    <property type="entry name" value="HERCYNYLCYSTEINE SULFOXIDE LYASE"/>
    <property type="match status" value="1"/>
</dbReference>
<proteinExistence type="predicted"/>
<organism evidence="3 4">
    <name type="scientific">Flavobacterium swingsii</name>
    <dbReference type="NCBI Taxonomy" id="498292"/>
    <lineage>
        <taxon>Bacteria</taxon>
        <taxon>Pseudomonadati</taxon>
        <taxon>Bacteroidota</taxon>
        <taxon>Flavobacteriia</taxon>
        <taxon>Flavobacteriales</taxon>
        <taxon>Flavobacteriaceae</taxon>
        <taxon>Flavobacterium</taxon>
    </lineage>
</organism>
<dbReference type="OrthoDB" id="9804366at2"/>
<dbReference type="PANTHER" id="PTHR43092">
    <property type="entry name" value="L-CYSTEINE DESULFHYDRASE"/>
    <property type="match status" value="1"/>
</dbReference>
<evidence type="ECO:0000313" key="3">
    <source>
        <dbReference type="EMBL" id="SFB04581.1"/>
    </source>
</evidence>
<dbReference type="InterPro" id="IPR000192">
    <property type="entry name" value="Aminotrans_V_dom"/>
</dbReference>
<accession>A0A1I0XUA8</accession>
<dbReference type="SUPFAM" id="SSF53383">
    <property type="entry name" value="PLP-dependent transferases"/>
    <property type="match status" value="1"/>
</dbReference>
<keyword evidence="4" id="KW-1185">Reference proteome</keyword>
<name>A0A1I0XUA8_9FLAO</name>
<dbReference type="RefSeq" id="WP_091475582.1">
    <property type="nucleotide sequence ID" value="NZ_FOJT01000003.1"/>
</dbReference>
<dbReference type="InterPro" id="IPR015422">
    <property type="entry name" value="PyrdxlP-dep_Trfase_small"/>
</dbReference>
<evidence type="ECO:0000259" key="2">
    <source>
        <dbReference type="Pfam" id="PF00266"/>
    </source>
</evidence>
<keyword evidence="1" id="KW-0663">Pyridoxal phosphate</keyword>
<feature type="domain" description="Aminotransferase class V" evidence="2">
    <location>
        <begin position="23"/>
        <end position="369"/>
    </location>
</feature>
<protein>
    <submittedName>
        <fullName evidence="3">Isopenicillin-N epimerase</fullName>
    </submittedName>
</protein>
<reference evidence="4" key="1">
    <citation type="submission" date="2016-10" db="EMBL/GenBank/DDBJ databases">
        <authorList>
            <person name="Varghese N."/>
            <person name="Submissions S."/>
        </authorList>
    </citation>
    <scope>NUCLEOTIDE SEQUENCE [LARGE SCALE GENOMIC DNA]</scope>
    <source>
        <strain evidence="4">DSM 21789</strain>
    </source>
</reference>
<dbReference type="PROSITE" id="PS51257">
    <property type="entry name" value="PROKAR_LIPOPROTEIN"/>
    <property type="match status" value="1"/>
</dbReference>
<evidence type="ECO:0000313" key="4">
    <source>
        <dbReference type="Proteomes" id="UP000199604"/>
    </source>
</evidence>
<sequence>MKSEFLLDNTITFLNHGSFGACPKSVFEEFQRFQLELENEPVQFIQKKLSGYLKSARESLAEFVGCEAQDLYFTPNPTFAINTIMRSLNLQEGDEILTTNHEYGAMDRTWNFYCKKKGIKYIRQEISLPIISKEKILEEFWKGYAAKTKVIFINQMSSATSLLFPVKEICDKAQELGLITIVDGAHIPGHIDLNIQELNPDYYTGTLHKWMLAPKGSSFLYVKKEFQEDLDPLVVSWGYESLAPSESQFLDYHEQQGTRDVSAFLCTPTVVSFLENNNWKQKSEDCKQIVLDNYQRFCDLLGTNPICPITSEFLGQMASIPVKTNNPQELKDLLYDKYKIQIPVMPLNGSFYIRYSINAYNSQEDLDILYAALQDIIKTTSLIEV</sequence>
<dbReference type="InterPro" id="IPR015421">
    <property type="entry name" value="PyrdxlP-dep_Trfase_major"/>
</dbReference>
<dbReference type="InterPro" id="IPR015424">
    <property type="entry name" value="PyrdxlP-dep_Trfase"/>
</dbReference>
<dbReference type="Proteomes" id="UP000199604">
    <property type="component" value="Unassembled WGS sequence"/>
</dbReference>
<dbReference type="Pfam" id="PF00266">
    <property type="entry name" value="Aminotran_5"/>
    <property type="match status" value="1"/>
</dbReference>
<dbReference type="Gene3D" id="3.40.640.10">
    <property type="entry name" value="Type I PLP-dependent aspartate aminotransferase-like (Major domain)"/>
    <property type="match status" value="1"/>
</dbReference>